<accession>A0A0E9SGQ3</accession>
<protein>
    <submittedName>
        <fullName evidence="1">Uncharacterized protein</fullName>
    </submittedName>
</protein>
<dbReference type="AlphaFoldDB" id="A0A0E9SGQ3"/>
<dbReference type="EMBL" id="GBXM01068884">
    <property type="protein sequence ID" value="JAH39693.1"/>
    <property type="molecule type" value="Transcribed_RNA"/>
</dbReference>
<sequence>MSQIFAVIADHAQVIHPELNQTALCLEKSLSPWHAAYLSECQLLNITTHTQL</sequence>
<proteinExistence type="predicted"/>
<evidence type="ECO:0000313" key="1">
    <source>
        <dbReference type="EMBL" id="JAH39693.1"/>
    </source>
</evidence>
<organism evidence="1">
    <name type="scientific">Anguilla anguilla</name>
    <name type="common">European freshwater eel</name>
    <name type="synonym">Muraena anguilla</name>
    <dbReference type="NCBI Taxonomy" id="7936"/>
    <lineage>
        <taxon>Eukaryota</taxon>
        <taxon>Metazoa</taxon>
        <taxon>Chordata</taxon>
        <taxon>Craniata</taxon>
        <taxon>Vertebrata</taxon>
        <taxon>Euteleostomi</taxon>
        <taxon>Actinopterygii</taxon>
        <taxon>Neopterygii</taxon>
        <taxon>Teleostei</taxon>
        <taxon>Anguilliformes</taxon>
        <taxon>Anguillidae</taxon>
        <taxon>Anguilla</taxon>
    </lineage>
</organism>
<reference evidence="1" key="2">
    <citation type="journal article" date="2015" name="Fish Shellfish Immunol.">
        <title>Early steps in the European eel (Anguilla anguilla)-Vibrio vulnificus interaction in the gills: Role of the RtxA13 toxin.</title>
        <authorList>
            <person name="Callol A."/>
            <person name="Pajuelo D."/>
            <person name="Ebbesson L."/>
            <person name="Teles M."/>
            <person name="MacKenzie S."/>
            <person name="Amaro C."/>
        </authorList>
    </citation>
    <scope>NUCLEOTIDE SEQUENCE</scope>
</reference>
<reference evidence="1" key="1">
    <citation type="submission" date="2014-11" db="EMBL/GenBank/DDBJ databases">
        <authorList>
            <person name="Amaro Gonzalez C."/>
        </authorList>
    </citation>
    <scope>NUCLEOTIDE SEQUENCE</scope>
</reference>
<name>A0A0E9SGQ3_ANGAN</name>